<accession>A0A4S5EA74</accession>
<sequence>MSQVTAARTASRTVVATQWWHVSLSTGGFDAVDGIIEELITPLVARAQKYGAKRWYFTRSSAGACSMGGVELSIHAHPRVLERLRSFHEARLSTRSGTVPVHAHQYLTTPASETYYAGGQRMADPRLEAHLVRYGGVEGLHLAEEVLELGSELAIWAIRRFPRKQSRSAFAAVLLFDAAQSMMAGAHSGRWTERQIAWSRYWDSHLHRCTADAGQHAARASEAMTARVATKTQGFHALMVATSSESSVQRWRRRWYRALDTYLYRAERASVSRSAMHLTMCQAHMMLNRLGFGSGEEAALGLYARTSAPGVSSGCGSSDLQALRLDAGRPNPRLIELPNKGQHHE</sequence>
<gene>
    <name evidence="2" type="ORF">E8P82_01610</name>
</gene>
<dbReference type="EMBL" id="SSWH01000001">
    <property type="protein sequence ID" value="THJ68626.1"/>
    <property type="molecule type" value="Genomic_DNA"/>
</dbReference>
<dbReference type="InterPro" id="IPR023809">
    <property type="entry name" value="Thiopep_bacteriocin_synth_dom"/>
</dbReference>
<dbReference type="Proteomes" id="UP000305233">
    <property type="component" value="Unassembled WGS sequence"/>
</dbReference>
<name>A0A4S5EA74_9MICC</name>
<evidence type="ECO:0000313" key="2">
    <source>
        <dbReference type="EMBL" id="THJ68626.1"/>
    </source>
</evidence>
<dbReference type="Pfam" id="PF14028">
    <property type="entry name" value="Lant_dehydr_C"/>
    <property type="match status" value="1"/>
</dbReference>
<comment type="caution">
    <text evidence="2">The sequence shown here is derived from an EMBL/GenBank/DDBJ whole genome shotgun (WGS) entry which is preliminary data.</text>
</comment>
<proteinExistence type="predicted"/>
<dbReference type="OrthoDB" id="1273722at2"/>
<dbReference type="AlphaFoldDB" id="A0A4S5EA74"/>
<protein>
    <recommendedName>
        <fullName evidence="1">Thiopeptide-type bacteriocin biosynthesis domain-containing protein</fullName>
    </recommendedName>
</protein>
<evidence type="ECO:0000259" key="1">
    <source>
        <dbReference type="Pfam" id="PF14028"/>
    </source>
</evidence>
<keyword evidence="3" id="KW-1185">Reference proteome</keyword>
<organism evidence="2 3">
    <name type="scientific">Arthrobacter echini</name>
    <dbReference type="NCBI Taxonomy" id="1529066"/>
    <lineage>
        <taxon>Bacteria</taxon>
        <taxon>Bacillati</taxon>
        <taxon>Actinomycetota</taxon>
        <taxon>Actinomycetes</taxon>
        <taxon>Micrococcales</taxon>
        <taxon>Micrococcaceae</taxon>
        <taxon>Arthrobacter</taxon>
    </lineage>
</organism>
<evidence type="ECO:0000313" key="3">
    <source>
        <dbReference type="Proteomes" id="UP000305233"/>
    </source>
</evidence>
<feature type="domain" description="Thiopeptide-type bacteriocin biosynthesis" evidence="1">
    <location>
        <begin position="19"/>
        <end position="300"/>
    </location>
</feature>
<dbReference type="RefSeq" id="WP_136452728.1">
    <property type="nucleotide sequence ID" value="NZ_SSWH01000001.1"/>
</dbReference>
<reference evidence="2 3" key="1">
    <citation type="submission" date="2019-04" db="EMBL/GenBank/DDBJ databases">
        <authorList>
            <person name="Liu Q."/>
            <person name="Xin Y.-H."/>
        </authorList>
    </citation>
    <scope>NUCLEOTIDE SEQUENCE [LARGE SCALE GENOMIC DNA]</scope>
    <source>
        <strain evidence="2 3">AM23</strain>
    </source>
</reference>